<accession>A0A427A0Q0</accession>
<evidence type="ECO:0000313" key="3">
    <source>
        <dbReference type="Proteomes" id="UP000287651"/>
    </source>
</evidence>
<feature type="chain" id="PRO_5018975934" description="FBD domain-containing protein" evidence="1">
    <location>
        <begin position="25"/>
        <end position="187"/>
    </location>
</feature>
<evidence type="ECO:0008006" key="4">
    <source>
        <dbReference type="Google" id="ProtNLM"/>
    </source>
</evidence>
<feature type="signal peptide" evidence="1">
    <location>
        <begin position="1"/>
        <end position="24"/>
    </location>
</feature>
<organism evidence="2 3">
    <name type="scientific">Ensete ventricosum</name>
    <name type="common">Abyssinian banana</name>
    <name type="synonym">Musa ensete</name>
    <dbReference type="NCBI Taxonomy" id="4639"/>
    <lineage>
        <taxon>Eukaryota</taxon>
        <taxon>Viridiplantae</taxon>
        <taxon>Streptophyta</taxon>
        <taxon>Embryophyta</taxon>
        <taxon>Tracheophyta</taxon>
        <taxon>Spermatophyta</taxon>
        <taxon>Magnoliopsida</taxon>
        <taxon>Liliopsida</taxon>
        <taxon>Zingiberales</taxon>
        <taxon>Musaceae</taxon>
        <taxon>Ensete</taxon>
    </lineage>
</organism>
<protein>
    <recommendedName>
        <fullName evidence="4">FBD domain-containing protein</fullName>
    </recommendedName>
</protein>
<comment type="caution">
    <text evidence="2">The sequence shown here is derived from an EMBL/GenBank/DDBJ whole genome shotgun (WGS) entry which is preliminary data.</text>
</comment>
<reference evidence="2 3" key="1">
    <citation type="journal article" date="2014" name="Agronomy (Basel)">
        <title>A Draft Genome Sequence for Ensete ventricosum, the Drought-Tolerant Tree Against Hunger.</title>
        <authorList>
            <person name="Harrison J."/>
            <person name="Moore K.A."/>
            <person name="Paszkiewicz K."/>
            <person name="Jones T."/>
            <person name="Grant M."/>
            <person name="Ambacheew D."/>
            <person name="Muzemil S."/>
            <person name="Studholme D.J."/>
        </authorList>
    </citation>
    <scope>NUCLEOTIDE SEQUENCE [LARGE SCALE GENOMIC DNA]</scope>
</reference>
<keyword evidence="1" id="KW-0732">Signal</keyword>
<gene>
    <name evidence="2" type="ORF">B296_00010013</name>
</gene>
<sequence length="187" mass="20667">MCLFSSISSLLFGQLSLLQLLVLSHDRKCRDGPPPFLDFDSAKRTERSFVNLSNQVLIDFVRGRGVSTARFVLRAQDCPSWVGSLGEASVKMLDFGQLQSLRVFISAGQNEAVPRCLMGAAPPAILRVWLCAGRCFRRLPGASFGEVANCRYDPLSKQRCIKGHLLRLPRWLPTWPEGTGGPTWSSG</sequence>
<evidence type="ECO:0000313" key="2">
    <source>
        <dbReference type="EMBL" id="RRT69751.1"/>
    </source>
</evidence>
<evidence type="ECO:0000256" key="1">
    <source>
        <dbReference type="SAM" id="SignalP"/>
    </source>
</evidence>
<proteinExistence type="predicted"/>
<dbReference type="EMBL" id="AMZH03004245">
    <property type="protein sequence ID" value="RRT69751.1"/>
    <property type="molecule type" value="Genomic_DNA"/>
</dbReference>
<dbReference type="Proteomes" id="UP000287651">
    <property type="component" value="Unassembled WGS sequence"/>
</dbReference>
<name>A0A427A0Q0_ENSVE</name>
<dbReference type="AlphaFoldDB" id="A0A427A0Q0"/>